<dbReference type="Proteomes" id="UP000177625">
    <property type="component" value="Unassembled WGS sequence"/>
</dbReference>
<organism evidence="2 3">
    <name type="scientific">Rhynchosporium secalis</name>
    <name type="common">Barley scald fungus</name>
    <dbReference type="NCBI Taxonomy" id="38038"/>
    <lineage>
        <taxon>Eukaryota</taxon>
        <taxon>Fungi</taxon>
        <taxon>Dikarya</taxon>
        <taxon>Ascomycota</taxon>
        <taxon>Pezizomycotina</taxon>
        <taxon>Leotiomycetes</taxon>
        <taxon>Helotiales</taxon>
        <taxon>Ploettnerulaceae</taxon>
        <taxon>Rhynchosporium</taxon>
    </lineage>
</organism>
<feature type="compositionally biased region" description="Polar residues" evidence="1">
    <location>
        <begin position="1"/>
        <end position="16"/>
    </location>
</feature>
<name>A0A1E1MNE0_RHYSE</name>
<evidence type="ECO:0000313" key="3">
    <source>
        <dbReference type="Proteomes" id="UP000177625"/>
    </source>
</evidence>
<evidence type="ECO:0000256" key="1">
    <source>
        <dbReference type="SAM" id="MobiDB-lite"/>
    </source>
</evidence>
<gene>
    <name evidence="2" type="ORF">RSE6_11606</name>
</gene>
<feature type="region of interest" description="Disordered" evidence="1">
    <location>
        <begin position="1"/>
        <end position="38"/>
    </location>
</feature>
<protein>
    <submittedName>
        <fullName evidence="2">Uncharacterized protein</fullName>
    </submittedName>
</protein>
<accession>A0A1E1MNE0</accession>
<reference evidence="3" key="1">
    <citation type="submission" date="2016-03" db="EMBL/GenBank/DDBJ databases">
        <authorList>
            <person name="Guldener U."/>
        </authorList>
    </citation>
    <scope>NUCLEOTIDE SEQUENCE [LARGE SCALE GENOMIC DNA]</scope>
</reference>
<proteinExistence type="predicted"/>
<keyword evidence="3" id="KW-1185">Reference proteome</keyword>
<sequence length="119" mass="13083">MAEQSHITQGKISQKKFQGLENELKEAKRSTKDAKDDLEAAEVDAKKARLELAGTERCTEPEASKLRIDVLNNDNLFCQIASESGEYASADWALGEADPHIKVAGEKGLRSSPKLNLQQ</sequence>
<dbReference type="EMBL" id="FJVC01000436">
    <property type="protein sequence ID" value="CZT50592.1"/>
    <property type="molecule type" value="Genomic_DNA"/>
</dbReference>
<feature type="compositionally biased region" description="Basic and acidic residues" evidence="1">
    <location>
        <begin position="22"/>
        <end position="38"/>
    </location>
</feature>
<evidence type="ECO:0000313" key="2">
    <source>
        <dbReference type="EMBL" id="CZT50592.1"/>
    </source>
</evidence>
<dbReference type="AlphaFoldDB" id="A0A1E1MNE0"/>